<protein>
    <submittedName>
        <fullName evidence="2">Uncharacterized protein</fullName>
    </submittedName>
</protein>
<name>A0A9X1B2K9_9GAMM</name>
<comment type="caution">
    <text evidence="2">The sequence shown here is derived from an EMBL/GenBank/DDBJ whole genome shotgun (WGS) entry which is preliminary data.</text>
</comment>
<dbReference type="EMBL" id="NRRY01000003">
    <property type="protein sequence ID" value="MBK1617518.1"/>
    <property type="molecule type" value="Genomic_DNA"/>
</dbReference>
<gene>
    <name evidence="2" type="ORF">CKO42_03430</name>
</gene>
<sequence>MRAAVSSGLTQRKGRLAMRSSTRPMTSTHFSLSLSLTISPSSSLSIHPDINQAISLSTIPSRSRMDRAAMAIRIQGQPWGLLLIQVLMPPIRLLGIRHRDIRPMQRVRCPTREHPWAHIQREWQAQGRG</sequence>
<evidence type="ECO:0000313" key="3">
    <source>
        <dbReference type="Proteomes" id="UP001138768"/>
    </source>
</evidence>
<keyword evidence="3" id="KW-1185">Reference proteome</keyword>
<accession>A0A9X1B2K9</accession>
<proteinExistence type="predicted"/>
<feature type="region of interest" description="Disordered" evidence="1">
    <location>
        <begin position="1"/>
        <end position="23"/>
    </location>
</feature>
<evidence type="ECO:0000256" key="1">
    <source>
        <dbReference type="SAM" id="MobiDB-lite"/>
    </source>
</evidence>
<organism evidence="2 3">
    <name type="scientific">Lamprobacter modestohalophilus</name>
    <dbReference type="NCBI Taxonomy" id="1064514"/>
    <lineage>
        <taxon>Bacteria</taxon>
        <taxon>Pseudomonadati</taxon>
        <taxon>Pseudomonadota</taxon>
        <taxon>Gammaproteobacteria</taxon>
        <taxon>Chromatiales</taxon>
        <taxon>Chromatiaceae</taxon>
        <taxon>Lamprobacter</taxon>
    </lineage>
</organism>
<dbReference type="Proteomes" id="UP001138768">
    <property type="component" value="Unassembled WGS sequence"/>
</dbReference>
<reference evidence="2 3" key="1">
    <citation type="journal article" date="2020" name="Microorganisms">
        <title>Osmotic Adaptation and Compatible Solute Biosynthesis of Phototrophic Bacteria as Revealed from Genome Analyses.</title>
        <authorList>
            <person name="Imhoff J.F."/>
            <person name="Rahn T."/>
            <person name="Kunzel S."/>
            <person name="Keller A."/>
            <person name="Neulinger S.C."/>
        </authorList>
    </citation>
    <scope>NUCLEOTIDE SEQUENCE [LARGE SCALE GENOMIC DNA]</scope>
    <source>
        <strain evidence="2 3">DSM 25653</strain>
    </source>
</reference>
<dbReference type="AlphaFoldDB" id="A0A9X1B2K9"/>
<evidence type="ECO:0000313" key="2">
    <source>
        <dbReference type="EMBL" id="MBK1617518.1"/>
    </source>
</evidence>